<evidence type="ECO:0000313" key="4">
    <source>
        <dbReference type="Proteomes" id="UP001283341"/>
    </source>
</evidence>
<keyword evidence="1" id="KW-0328">Glycosyltransferase</keyword>
<proteinExistence type="predicted"/>
<dbReference type="PROSITE" id="PS51059">
    <property type="entry name" value="PARP_CATALYTIC"/>
    <property type="match status" value="1"/>
</dbReference>
<dbReference type="Proteomes" id="UP001283341">
    <property type="component" value="Unassembled WGS sequence"/>
</dbReference>
<dbReference type="EC" id="2.4.2.-" evidence="1"/>
<evidence type="ECO:0000259" key="2">
    <source>
        <dbReference type="PROSITE" id="PS51059"/>
    </source>
</evidence>
<dbReference type="Pfam" id="PF00644">
    <property type="entry name" value="PARP"/>
    <property type="match status" value="1"/>
</dbReference>
<keyword evidence="1" id="KW-0520">NAD</keyword>
<organism evidence="3 4">
    <name type="scientific">Apodospora peruviana</name>
    <dbReference type="NCBI Taxonomy" id="516989"/>
    <lineage>
        <taxon>Eukaryota</taxon>
        <taxon>Fungi</taxon>
        <taxon>Dikarya</taxon>
        <taxon>Ascomycota</taxon>
        <taxon>Pezizomycotina</taxon>
        <taxon>Sordariomycetes</taxon>
        <taxon>Sordariomycetidae</taxon>
        <taxon>Sordariales</taxon>
        <taxon>Lasiosphaeriaceae</taxon>
        <taxon>Apodospora</taxon>
    </lineage>
</organism>
<dbReference type="Gene3D" id="3.90.228.10">
    <property type="match status" value="1"/>
</dbReference>
<name>A0AAE0M1J6_9PEZI</name>
<evidence type="ECO:0000313" key="3">
    <source>
        <dbReference type="EMBL" id="KAK3315722.1"/>
    </source>
</evidence>
<dbReference type="InterPro" id="IPR012317">
    <property type="entry name" value="Poly(ADP-ribose)pol_cat_dom"/>
</dbReference>
<reference evidence="3" key="2">
    <citation type="submission" date="2023-06" db="EMBL/GenBank/DDBJ databases">
        <authorList>
            <consortium name="Lawrence Berkeley National Laboratory"/>
            <person name="Haridas S."/>
            <person name="Hensen N."/>
            <person name="Bonometti L."/>
            <person name="Westerberg I."/>
            <person name="Brannstrom I.O."/>
            <person name="Guillou S."/>
            <person name="Cros-Aarteil S."/>
            <person name="Calhoun S."/>
            <person name="Kuo A."/>
            <person name="Mondo S."/>
            <person name="Pangilinan J."/>
            <person name="Riley R."/>
            <person name="Labutti K."/>
            <person name="Andreopoulos B."/>
            <person name="Lipzen A."/>
            <person name="Chen C."/>
            <person name="Yanf M."/>
            <person name="Daum C."/>
            <person name="Ng V."/>
            <person name="Clum A."/>
            <person name="Steindorff A."/>
            <person name="Ohm R."/>
            <person name="Martin F."/>
            <person name="Silar P."/>
            <person name="Natvig D."/>
            <person name="Lalanne C."/>
            <person name="Gautier V."/>
            <person name="Ament-Velasquez S.L."/>
            <person name="Kruys A."/>
            <person name="Hutchinson M.I."/>
            <person name="Powell A.J."/>
            <person name="Barry K."/>
            <person name="Miller A.N."/>
            <person name="Grigoriev I.V."/>
            <person name="Debuchy R."/>
            <person name="Gladieux P."/>
            <person name="Thoren M.H."/>
            <person name="Johannesson H."/>
        </authorList>
    </citation>
    <scope>NUCLEOTIDE SEQUENCE</scope>
    <source>
        <strain evidence="3">CBS 118394</strain>
    </source>
</reference>
<gene>
    <name evidence="3" type="ORF">B0H66DRAFT_604046</name>
</gene>
<dbReference type="GO" id="GO:0003950">
    <property type="term" value="F:NAD+ poly-ADP-ribosyltransferase activity"/>
    <property type="evidence" value="ECO:0007669"/>
    <property type="project" value="UniProtKB-UniRule"/>
</dbReference>
<reference evidence="3" key="1">
    <citation type="journal article" date="2023" name="Mol. Phylogenet. Evol.">
        <title>Genome-scale phylogeny and comparative genomics of the fungal order Sordariales.</title>
        <authorList>
            <person name="Hensen N."/>
            <person name="Bonometti L."/>
            <person name="Westerberg I."/>
            <person name="Brannstrom I.O."/>
            <person name="Guillou S."/>
            <person name="Cros-Aarteil S."/>
            <person name="Calhoun S."/>
            <person name="Haridas S."/>
            <person name="Kuo A."/>
            <person name="Mondo S."/>
            <person name="Pangilinan J."/>
            <person name="Riley R."/>
            <person name="LaButti K."/>
            <person name="Andreopoulos B."/>
            <person name="Lipzen A."/>
            <person name="Chen C."/>
            <person name="Yan M."/>
            <person name="Daum C."/>
            <person name="Ng V."/>
            <person name="Clum A."/>
            <person name="Steindorff A."/>
            <person name="Ohm R.A."/>
            <person name="Martin F."/>
            <person name="Silar P."/>
            <person name="Natvig D.O."/>
            <person name="Lalanne C."/>
            <person name="Gautier V."/>
            <person name="Ament-Velasquez S.L."/>
            <person name="Kruys A."/>
            <person name="Hutchinson M.I."/>
            <person name="Powell A.J."/>
            <person name="Barry K."/>
            <person name="Miller A.N."/>
            <person name="Grigoriev I.V."/>
            <person name="Debuchy R."/>
            <person name="Gladieux P."/>
            <person name="Hiltunen Thoren M."/>
            <person name="Johannesson H."/>
        </authorList>
    </citation>
    <scope>NUCLEOTIDE SEQUENCE</scope>
    <source>
        <strain evidence="3">CBS 118394</strain>
    </source>
</reference>
<sequence>MFGPGIYTTTVSSKADIYVKNKALSNKHVMIVCRIADTHPQYLTTADHHRSSPDPG</sequence>
<comment type="caution">
    <text evidence="3">The sequence shown here is derived from an EMBL/GenBank/DDBJ whole genome shotgun (WGS) entry which is preliminary data.</text>
</comment>
<protein>
    <recommendedName>
        <fullName evidence="1">Poly [ADP-ribose] polymerase</fullName>
        <shortName evidence="1">PARP</shortName>
        <ecNumber evidence="1">2.4.2.-</ecNumber>
    </recommendedName>
</protein>
<feature type="domain" description="PARP catalytic" evidence="2">
    <location>
        <begin position="1"/>
        <end position="56"/>
    </location>
</feature>
<dbReference type="AlphaFoldDB" id="A0AAE0M1J6"/>
<dbReference type="SUPFAM" id="SSF56399">
    <property type="entry name" value="ADP-ribosylation"/>
    <property type="match status" value="1"/>
</dbReference>
<keyword evidence="4" id="KW-1185">Reference proteome</keyword>
<keyword evidence="1" id="KW-0808">Transferase</keyword>
<dbReference type="EMBL" id="JAUEDM010000005">
    <property type="protein sequence ID" value="KAK3315722.1"/>
    <property type="molecule type" value="Genomic_DNA"/>
</dbReference>
<evidence type="ECO:0000256" key="1">
    <source>
        <dbReference type="RuleBase" id="RU362114"/>
    </source>
</evidence>
<accession>A0AAE0M1J6</accession>